<evidence type="ECO:0000256" key="7">
    <source>
        <dbReference type="PIRSR" id="PIRSR617736-1"/>
    </source>
</evidence>
<evidence type="ECO:0000313" key="11">
    <source>
        <dbReference type="Proteomes" id="UP000652354"/>
    </source>
</evidence>
<feature type="binding site" evidence="8">
    <location>
        <position position="166"/>
    </location>
    <ligand>
        <name>substrate</name>
    </ligand>
</feature>
<keyword evidence="2 9" id="KW-0378">Hydrolase</keyword>
<dbReference type="EMBL" id="BONR01000004">
    <property type="protein sequence ID" value="GIG55300.1"/>
    <property type="molecule type" value="Genomic_DNA"/>
</dbReference>
<dbReference type="NCBIfam" id="TIGR03356">
    <property type="entry name" value="BGL"/>
    <property type="match status" value="1"/>
</dbReference>
<keyword evidence="4" id="KW-0119">Carbohydrate metabolism</keyword>
<feature type="binding site" evidence="8">
    <location>
        <position position="21"/>
    </location>
    <ligand>
        <name>substrate</name>
    </ligand>
</feature>
<feature type="binding site" evidence="8">
    <location>
        <position position="424"/>
    </location>
    <ligand>
        <name>substrate</name>
    </ligand>
</feature>
<feature type="active site" description="Nucleophile" evidence="7">
    <location>
        <position position="377"/>
    </location>
</feature>
<dbReference type="GO" id="GO:0030245">
    <property type="term" value="P:cellulose catabolic process"/>
    <property type="evidence" value="ECO:0007669"/>
    <property type="project" value="UniProtKB-KW"/>
</dbReference>
<reference evidence="10" key="1">
    <citation type="submission" date="2021-01" db="EMBL/GenBank/DDBJ databases">
        <title>Whole genome shotgun sequence of Demequina activiva NBRC 110675.</title>
        <authorList>
            <person name="Komaki H."/>
            <person name="Tamura T."/>
        </authorList>
    </citation>
    <scope>NUCLEOTIDE SEQUENCE</scope>
    <source>
        <strain evidence="10">NBRC 110675</strain>
    </source>
</reference>
<gene>
    <name evidence="10" type="ORF">Dac01nite_20520</name>
</gene>
<evidence type="ECO:0000256" key="6">
    <source>
        <dbReference type="ARBA" id="ARBA00023326"/>
    </source>
</evidence>
<dbReference type="Pfam" id="PF00232">
    <property type="entry name" value="Glyco_hydro_1"/>
    <property type="match status" value="1"/>
</dbReference>
<evidence type="ECO:0000256" key="5">
    <source>
        <dbReference type="ARBA" id="ARBA00023295"/>
    </source>
</evidence>
<name>A0A919UKS6_9MICO</name>
<organism evidence="10 11">
    <name type="scientific">Demequina activiva</name>
    <dbReference type="NCBI Taxonomy" id="1582364"/>
    <lineage>
        <taxon>Bacteria</taxon>
        <taxon>Bacillati</taxon>
        <taxon>Actinomycetota</taxon>
        <taxon>Actinomycetes</taxon>
        <taxon>Micrococcales</taxon>
        <taxon>Demequinaceae</taxon>
        <taxon>Demequina</taxon>
    </lineage>
</organism>
<sequence>MTTPTQFPDGFLLGAATASYQIEGGAHEGGRGPSIWDTFCATPGKVVGGDNGDVACDHFHRWAEDIDMMVDLGLQAYRFSIAWPRVQPGGTGEFNAEGIAFYRGIVDRLKDKGIKPLITLYHWDLPQELEDRGGWLSRETVDAFVPYAVRMVEEFGADVEMWTTFNEPWVSSFVGYGAGAHAPGHADDVEALTAAHHLNLAHARAYRAMKAVNADLQVGLVNNCHTPRPWDPSNPRDIAAAQHIDALANTMWHQPFIDGTYPEVLKPNTAHLTDWSFVHEGDLDEMKGAVDWFGVNYYASHLVRHNPNKAEAQSKLATLADGHKAGANSPWAGDEEIEFMPPTGKVTAMGWNVDPSAMHAHLLKTYRETGKPLYVTENGSAWDDVVDEDGRVRDTDRVEYFHGHLSAVQSAIAEGADVRGYMAWSLMDNFEWAQGYAKRFGIVRVDYDTLERRYKDSAYWYQEVLRRREVVPVEEADALAQTPPRTF</sequence>
<accession>A0A919UKS6</accession>
<feature type="binding site" evidence="8">
    <location>
        <position position="122"/>
    </location>
    <ligand>
        <name>substrate</name>
    </ligand>
</feature>
<evidence type="ECO:0000256" key="3">
    <source>
        <dbReference type="ARBA" id="ARBA00023001"/>
    </source>
</evidence>
<dbReference type="GO" id="GO:0005829">
    <property type="term" value="C:cytosol"/>
    <property type="evidence" value="ECO:0007669"/>
    <property type="project" value="TreeGrafter"/>
</dbReference>
<dbReference type="FunFam" id="3.20.20.80:FF:000004">
    <property type="entry name" value="Beta-glucosidase 6-phospho-beta-glucosidase"/>
    <property type="match status" value="1"/>
</dbReference>
<dbReference type="AlphaFoldDB" id="A0A919UKS6"/>
<proteinExistence type="inferred from homology"/>
<evidence type="ECO:0000256" key="9">
    <source>
        <dbReference type="RuleBase" id="RU361175"/>
    </source>
</evidence>
<dbReference type="GO" id="GO:0008422">
    <property type="term" value="F:beta-glucosidase activity"/>
    <property type="evidence" value="ECO:0007669"/>
    <property type="project" value="UniProtKB-EC"/>
</dbReference>
<evidence type="ECO:0000313" key="10">
    <source>
        <dbReference type="EMBL" id="GIG55300.1"/>
    </source>
</evidence>
<dbReference type="SUPFAM" id="SSF51445">
    <property type="entry name" value="(Trans)glycosidases"/>
    <property type="match status" value="1"/>
</dbReference>
<dbReference type="PRINTS" id="PR00131">
    <property type="entry name" value="GLHYDRLASE1"/>
</dbReference>
<comment type="similarity">
    <text evidence="1 9">Belongs to the glycosyl hydrolase 1 family.</text>
</comment>
<evidence type="ECO:0000256" key="4">
    <source>
        <dbReference type="ARBA" id="ARBA00023277"/>
    </source>
</evidence>
<dbReference type="RefSeq" id="WP_203656633.1">
    <property type="nucleotide sequence ID" value="NZ_BONR01000004.1"/>
</dbReference>
<dbReference type="PANTHER" id="PTHR10353">
    <property type="entry name" value="GLYCOSYL HYDROLASE"/>
    <property type="match status" value="1"/>
</dbReference>
<feature type="binding site" evidence="8">
    <location>
        <begin position="431"/>
        <end position="432"/>
    </location>
    <ligand>
        <name>substrate</name>
    </ligand>
</feature>
<dbReference type="PANTHER" id="PTHR10353:SF36">
    <property type="entry name" value="LP05116P"/>
    <property type="match status" value="1"/>
</dbReference>
<feature type="active site" description="Proton donor" evidence="7">
    <location>
        <position position="167"/>
    </location>
</feature>
<feature type="binding site" evidence="8">
    <location>
        <position position="298"/>
    </location>
    <ligand>
        <name>substrate</name>
    </ligand>
</feature>
<dbReference type="Gene3D" id="3.20.20.80">
    <property type="entry name" value="Glycosidases"/>
    <property type="match status" value="1"/>
</dbReference>
<comment type="caution">
    <text evidence="10">The sequence shown here is derived from an EMBL/GenBank/DDBJ whole genome shotgun (WGS) entry which is preliminary data.</text>
</comment>
<protein>
    <recommendedName>
        <fullName evidence="9">Beta-glucosidase</fullName>
        <ecNumber evidence="9">3.2.1.21</ecNumber>
    </recommendedName>
</protein>
<keyword evidence="11" id="KW-1185">Reference proteome</keyword>
<keyword evidence="6" id="KW-0624">Polysaccharide degradation</keyword>
<keyword evidence="3" id="KW-0136">Cellulose degradation</keyword>
<evidence type="ECO:0000256" key="1">
    <source>
        <dbReference type="ARBA" id="ARBA00010838"/>
    </source>
</evidence>
<dbReference type="InterPro" id="IPR017853">
    <property type="entry name" value="GH"/>
</dbReference>
<keyword evidence="5 9" id="KW-0326">Glycosidase</keyword>
<evidence type="ECO:0000256" key="8">
    <source>
        <dbReference type="PIRSR" id="PIRSR617736-2"/>
    </source>
</evidence>
<dbReference type="EC" id="3.2.1.21" evidence="9"/>
<dbReference type="InterPro" id="IPR017736">
    <property type="entry name" value="Glyco_hydro_1_beta-glucosidase"/>
</dbReference>
<evidence type="ECO:0000256" key="2">
    <source>
        <dbReference type="ARBA" id="ARBA00022801"/>
    </source>
</evidence>
<dbReference type="InterPro" id="IPR001360">
    <property type="entry name" value="Glyco_hydro_1"/>
</dbReference>
<comment type="catalytic activity">
    <reaction evidence="9">
        <text>Hydrolysis of terminal, non-reducing beta-D-glucosyl residues with release of beta-D-glucose.</text>
        <dbReference type="EC" id="3.2.1.21"/>
    </reaction>
</comment>
<dbReference type="Proteomes" id="UP000652354">
    <property type="component" value="Unassembled WGS sequence"/>
</dbReference>